<comment type="caution">
    <text evidence="2">The sequence shown here is derived from an EMBL/GenBank/DDBJ whole genome shotgun (WGS) entry which is preliminary data.</text>
</comment>
<feature type="region of interest" description="Disordered" evidence="1">
    <location>
        <begin position="53"/>
        <end position="73"/>
    </location>
</feature>
<feature type="compositionally biased region" description="Basic residues" evidence="1">
    <location>
        <begin position="139"/>
        <end position="148"/>
    </location>
</feature>
<reference evidence="3" key="1">
    <citation type="journal article" date="2019" name="Int. J. Syst. Evol. Microbiol.">
        <title>The Global Catalogue of Microorganisms (GCM) 10K type strain sequencing project: providing services to taxonomists for standard genome sequencing and annotation.</title>
        <authorList>
            <consortium name="The Broad Institute Genomics Platform"/>
            <consortium name="The Broad Institute Genome Sequencing Center for Infectious Disease"/>
            <person name="Wu L."/>
            <person name="Ma J."/>
        </authorList>
    </citation>
    <scope>NUCLEOTIDE SEQUENCE [LARGE SCALE GENOMIC DNA]</scope>
    <source>
        <strain evidence="3">JCM 31290</strain>
    </source>
</reference>
<feature type="compositionally biased region" description="Low complexity" evidence="1">
    <location>
        <begin position="180"/>
        <end position="190"/>
    </location>
</feature>
<keyword evidence="3" id="KW-1185">Reference proteome</keyword>
<protein>
    <submittedName>
        <fullName evidence="2">Uncharacterized protein</fullName>
    </submittedName>
</protein>
<name>A0ABP8FWE8_9ACTN</name>
<dbReference type="EMBL" id="BAABET010000004">
    <property type="protein sequence ID" value="GAA4312395.1"/>
    <property type="molecule type" value="Genomic_DNA"/>
</dbReference>
<dbReference type="RefSeq" id="WP_345662235.1">
    <property type="nucleotide sequence ID" value="NZ_BAABET010000004.1"/>
</dbReference>
<sequence length="190" mass="19822">MKTPGQLADRLAELVARLGEAQVPAEPYEDVTEWFERLEAVLAELAEGAWRLPPAQTKAEGASTGRRPSAAPSGLVAQLPAPLAGDSRAAALKALGDMLPALRATAPTHRGASARQLPGADTARLLAALDPGPYLRRWNHRGGLRRKGRSTEPRGGAVPVTEGKGRRVAGRPGPPPRSRAPPGSAGTSPH</sequence>
<evidence type="ECO:0000313" key="2">
    <source>
        <dbReference type="EMBL" id="GAA4312395.1"/>
    </source>
</evidence>
<proteinExistence type="predicted"/>
<accession>A0ABP8FWE8</accession>
<dbReference type="Proteomes" id="UP001501115">
    <property type="component" value="Unassembled WGS sequence"/>
</dbReference>
<evidence type="ECO:0000256" key="1">
    <source>
        <dbReference type="SAM" id="MobiDB-lite"/>
    </source>
</evidence>
<feature type="region of interest" description="Disordered" evidence="1">
    <location>
        <begin position="139"/>
        <end position="190"/>
    </location>
</feature>
<organism evidence="2 3">
    <name type="scientific">Streptomyces venetus</name>
    <dbReference type="NCBI Taxonomy" id="1701086"/>
    <lineage>
        <taxon>Bacteria</taxon>
        <taxon>Bacillati</taxon>
        <taxon>Actinomycetota</taxon>
        <taxon>Actinomycetes</taxon>
        <taxon>Kitasatosporales</taxon>
        <taxon>Streptomycetaceae</taxon>
        <taxon>Streptomyces</taxon>
    </lineage>
</organism>
<gene>
    <name evidence="2" type="ORF">GCM10023086_32940</name>
</gene>
<evidence type="ECO:0000313" key="3">
    <source>
        <dbReference type="Proteomes" id="UP001501115"/>
    </source>
</evidence>